<organism evidence="1 2">
    <name type="scientific">Pistacia integerrima</name>
    <dbReference type="NCBI Taxonomy" id="434235"/>
    <lineage>
        <taxon>Eukaryota</taxon>
        <taxon>Viridiplantae</taxon>
        <taxon>Streptophyta</taxon>
        <taxon>Embryophyta</taxon>
        <taxon>Tracheophyta</taxon>
        <taxon>Spermatophyta</taxon>
        <taxon>Magnoliopsida</taxon>
        <taxon>eudicotyledons</taxon>
        <taxon>Gunneridae</taxon>
        <taxon>Pentapetalae</taxon>
        <taxon>rosids</taxon>
        <taxon>malvids</taxon>
        <taxon>Sapindales</taxon>
        <taxon>Anacardiaceae</taxon>
        <taxon>Pistacia</taxon>
    </lineage>
</organism>
<keyword evidence="2" id="KW-1185">Reference proteome</keyword>
<name>A0ACC0XHW8_9ROSI</name>
<comment type="caution">
    <text evidence="1">The sequence shown here is derived from an EMBL/GenBank/DDBJ whole genome shotgun (WGS) entry which is preliminary data.</text>
</comment>
<gene>
    <name evidence="1" type="ORF">Pint_11454</name>
</gene>
<evidence type="ECO:0000313" key="2">
    <source>
        <dbReference type="Proteomes" id="UP001163603"/>
    </source>
</evidence>
<dbReference type="Proteomes" id="UP001163603">
    <property type="component" value="Chromosome 12"/>
</dbReference>
<reference evidence="2" key="1">
    <citation type="journal article" date="2023" name="G3 (Bethesda)">
        <title>Genome assembly and association tests identify interacting loci associated with vigor, precocity, and sex in interspecific pistachio rootstocks.</title>
        <authorList>
            <person name="Palmer W."/>
            <person name="Jacygrad E."/>
            <person name="Sagayaradj S."/>
            <person name="Cavanaugh K."/>
            <person name="Han R."/>
            <person name="Bertier L."/>
            <person name="Beede B."/>
            <person name="Kafkas S."/>
            <person name="Golino D."/>
            <person name="Preece J."/>
            <person name="Michelmore R."/>
        </authorList>
    </citation>
    <scope>NUCLEOTIDE SEQUENCE [LARGE SCALE GENOMIC DNA]</scope>
</reference>
<protein>
    <submittedName>
        <fullName evidence="1">Uncharacterized protein</fullName>
    </submittedName>
</protein>
<proteinExistence type="predicted"/>
<sequence length="95" mass="11326">MNPKYFQNPEKFDPSRYDEKNNLPAYAFTPFGVGPRLCPTRQYSRMAVLTFIHNVVKKFKWEMTIPDEKIIGNMMPYPKQGLLIRLYHYQVHIIC</sequence>
<evidence type="ECO:0000313" key="1">
    <source>
        <dbReference type="EMBL" id="KAJ0017837.1"/>
    </source>
</evidence>
<accession>A0ACC0XHW8</accession>
<dbReference type="EMBL" id="CM047747">
    <property type="protein sequence ID" value="KAJ0017837.1"/>
    <property type="molecule type" value="Genomic_DNA"/>
</dbReference>